<feature type="compositionally biased region" description="Basic and acidic residues" evidence="1">
    <location>
        <begin position="1"/>
        <end position="15"/>
    </location>
</feature>
<proteinExistence type="predicted"/>
<reference evidence="2" key="1">
    <citation type="submission" date="2020-09" db="EMBL/GenBank/DDBJ databases">
        <authorList>
            <person name="Kikuchi T."/>
        </authorList>
    </citation>
    <scope>NUCLEOTIDE SEQUENCE</scope>
    <source>
        <strain evidence="2">SH1</strain>
    </source>
</reference>
<evidence type="ECO:0000256" key="1">
    <source>
        <dbReference type="SAM" id="MobiDB-lite"/>
    </source>
</evidence>
<gene>
    <name evidence="2" type="ORF">BOKJ2_LOCUS5252</name>
</gene>
<dbReference type="Proteomes" id="UP000614601">
    <property type="component" value="Unassembled WGS sequence"/>
</dbReference>
<sequence length="445" mass="49816">MDQDGLQKRLNEIRSELWAQPIFEEDEEERGYDEIGWEHSSRANTNSENPLFKPRQAWRSSQPSACGSVLPSQNTPAASEPASNTHNRYGEEECPKYENSGKRTHHDCYSNGKWGIERKTFTPEDGGLRDEAYTMSRDVPDDCVRSEGLTSYQPLNSTSFHLLTSTSTLHNSDATKLKEAASGPTGFGKSRVHSEHASLPSTSHYTSHYDGTNYQPERCINNPQSTHNSAVRLFDNPIIPHTTYNNTNSTCSLPTFPTSADSLPSRYRNADTSLQNFASRARSLNTRATNFDVNFFEKNRLLRLDQRHSDEEAEHSLETTSLLSTPAEHSVHGILKKNRYGSDRPLLQHATSLNSPMSVDKHHLSIQGSIRRKALKSSRPTVSFEESTLTDQQQNALTKLRNNMRSLNSISSFDSNLSAGRKASLFVRRVSMAIPSLSGDPIPQS</sequence>
<dbReference type="EMBL" id="CAJFDH010000003">
    <property type="protein sequence ID" value="CAD5213757.1"/>
    <property type="molecule type" value="Genomic_DNA"/>
</dbReference>
<feature type="compositionally biased region" description="Basic and acidic residues" evidence="1">
    <location>
        <begin position="32"/>
        <end position="41"/>
    </location>
</feature>
<dbReference type="Proteomes" id="UP000783686">
    <property type="component" value="Unassembled WGS sequence"/>
</dbReference>
<comment type="caution">
    <text evidence="2">The sequence shown here is derived from an EMBL/GenBank/DDBJ whole genome shotgun (WGS) entry which is preliminary data.</text>
</comment>
<feature type="region of interest" description="Disordered" evidence="1">
    <location>
        <begin position="1"/>
        <end position="109"/>
    </location>
</feature>
<dbReference type="AlphaFoldDB" id="A0A811KE41"/>
<feature type="region of interest" description="Disordered" evidence="1">
    <location>
        <begin position="179"/>
        <end position="225"/>
    </location>
</feature>
<keyword evidence="3" id="KW-1185">Reference proteome</keyword>
<dbReference type="EMBL" id="CAJFCW020000003">
    <property type="protein sequence ID" value="CAG9101510.1"/>
    <property type="molecule type" value="Genomic_DNA"/>
</dbReference>
<feature type="compositionally biased region" description="Basic and acidic residues" evidence="1">
    <location>
        <begin position="88"/>
        <end position="101"/>
    </location>
</feature>
<evidence type="ECO:0000313" key="3">
    <source>
        <dbReference type="Proteomes" id="UP000614601"/>
    </source>
</evidence>
<evidence type="ECO:0000313" key="2">
    <source>
        <dbReference type="EMBL" id="CAD5213757.1"/>
    </source>
</evidence>
<organism evidence="2 3">
    <name type="scientific">Bursaphelenchus okinawaensis</name>
    <dbReference type="NCBI Taxonomy" id="465554"/>
    <lineage>
        <taxon>Eukaryota</taxon>
        <taxon>Metazoa</taxon>
        <taxon>Ecdysozoa</taxon>
        <taxon>Nematoda</taxon>
        <taxon>Chromadorea</taxon>
        <taxon>Rhabditida</taxon>
        <taxon>Tylenchina</taxon>
        <taxon>Tylenchomorpha</taxon>
        <taxon>Aphelenchoidea</taxon>
        <taxon>Aphelenchoididae</taxon>
        <taxon>Bursaphelenchus</taxon>
    </lineage>
</organism>
<accession>A0A811KE41</accession>
<feature type="compositionally biased region" description="Polar residues" evidence="1">
    <location>
        <begin position="58"/>
        <end position="87"/>
    </location>
</feature>
<name>A0A811KE41_9BILA</name>
<feature type="compositionally biased region" description="Polar residues" evidence="1">
    <location>
        <begin position="199"/>
        <end position="225"/>
    </location>
</feature>
<protein>
    <submittedName>
        <fullName evidence="2">Uncharacterized protein</fullName>
    </submittedName>
</protein>